<evidence type="ECO:0000259" key="1">
    <source>
        <dbReference type="Pfam" id="PF06378"/>
    </source>
</evidence>
<sequence>MEEVKVVTDELELDVNLFSKLYNLDVSVYKEQLKTERATLDYLSWAQAYQLLIHQDPKAKIVVCENSNGFPLFSQGKHHMVKTQITAFGETKVCWLPVMDSKHNAVQDAPYQINYSKSSITVPAMTARHINDSIMRCLVKNIALFGIGLKLYTGEDLRQYKEVESVQEESITKTQLDQINELSKEKKVEFIQINEYCKANFKAPLDKITRVQGVGIIEMLKNTPDPQQ</sequence>
<feature type="domain" description="SSAP RNA binding" evidence="1">
    <location>
        <begin position="17"/>
        <end position="169"/>
    </location>
</feature>
<evidence type="ECO:0000313" key="2">
    <source>
        <dbReference type="EMBL" id="MTK21829.1"/>
    </source>
</evidence>
<dbReference type="InterPro" id="IPR009425">
    <property type="entry name" value="DSRM_SSAP"/>
</dbReference>
<dbReference type="EMBL" id="WMQV01000029">
    <property type="protein sequence ID" value="MTL95050.1"/>
    <property type="molecule type" value="Genomic_DNA"/>
</dbReference>
<gene>
    <name evidence="3" type="ORF">GMA64_10965</name>
    <name evidence="2" type="ORF">GMA92_10425</name>
</gene>
<dbReference type="AlphaFoldDB" id="A0A6G2CD86"/>
<comment type="caution">
    <text evidence="3">The sequence shown here is derived from an EMBL/GenBank/DDBJ whole genome shotgun (WGS) entry which is preliminary data.</text>
</comment>
<reference evidence="3 4" key="1">
    <citation type="journal article" date="2019" name="Nat. Med.">
        <title>A library of human gut bacterial isolates paired with longitudinal multiomics data enables mechanistic microbiome research.</title>
        <authorList>
            <person name="Poyet M."/>
            <person name="Groussin M."/>
            <person name="Gibbons S.M."/>
            <person name="Avila-Pacheco J."/>
            <person name="Jiang X."/>
            <person name="Kearney S.M."/>
            <person name="Perrotta A.R."/>
            <person name="Berdy B."/>
            <person name="Zhao S."/>
            <person name="Lieberman T.D."/>
            <person name="Swanson P.K."/>
            <person name="Smith M."/>
            <person name="Roesemann S."/>
            <person name="Alexander J.E."/>
            <person name="Rich S.A."/>
            <person name="Livny J."/>
            <person name="Vlamakis H."/>
            <person name="Clish C."/>
            <person name="Bullock K."/>
            <person name="Deik A."/>
            <person name="Scott J."/>
            <person name="Pierce K.A."/>
            <person name="Xavier R.J."/>
            <person name="Alm E.J."/>
        </authorList>
    </citation>
    <scope>NUCLEOTIDE SEQUENCE</scope>
    <source>
        <strain evidence="3">BIOML-A179</strain>
        <strain evidence="2 4">BIOML-A198</strain>
    </source>
</reference>
<dbReference type="EMBL" id="WMQE01000024">
    <property type="protein sequence ID" value="MTK21829.1"/>
    <property type="molecule type" value="Genomic_DNA"/>
</dbReference>
<protein>
    <submittedName>
        <fullName evidence="3">DUF1071 domain-containing protein</fullName>
    </submittedName>
</protein>
<dbReference type="RefSeq" id="WP_006783379.1">
    <property type="nucleotide sequence ID" value="NZ_CAJJOK010000015.1"/>
</dbReference>
<name>A0A6G2CD86_9FIRM</name>
<evidence type="ECO:0000313" key="3">
    <source>
        <dbReference type="EMBL" id="MTL95050.1"/>
    </source>
</evidence>
<proteinExistence type="predicted"/>
<dbReference type="Pfam" id="PF06378">
    <property type="entry name" value="SSAP_Sak"/>
    <property type="match status" value="1"/>
</dbReference>
<evidence type="ECO:0000313" key="4">
    <source>
        <dbReference type="Proteomes" id="UP000487649"/>
    </source>
</evidence>
<accession>A0A6G2CD86</accession>
<organism evidence="3">
    <name type="scientific">Turicibacter sanguinis</name>
    <dbReference type="NCBI Taxonomy" id="154288"/>
    <lineage>
        <taxon>Bacteria</taxon>
        <taxon>Bacillati</taxon>
        <taxon>Bacillota</taxon>
        <taxon>Erysipelotrichia</taxon>
        <taxon>Erysipelotrichales</taxon>
        <taxon>Turicibacteraceae</taxon>
        <taxon>Turicibacter</taxon>
    </lineage>
</organism>
<dbReference type="Proteomes" id="UP000487649">
    <property type="component" value="Unassembled WGS sequence"/>
</dbReference>